<accession>A0AAD8ENV4</accession>
<comment type="similarity">
    <text evidence="2">Belongs to the NOP16 family.</text>
</comment>
<dbReference type="PANTHER" id="PTHR13243:SF1">
    <property type="entry name" value="NUCLEOLAR PROTEIN 16"/>
    <property type="match status" value="1"/>
</dbReference>
<proteinExistence type="inferred from homology"/>
<comment type="subcellular location">
    <subcellularLocation>
        <location evidence="1">Nucleus</location>
        <location evidence="1">Nucleolus</location>
    </subcellularLocation>
</comment>
<keyword evidence="4" id="KW-0539">Nucleus</keyword>
<evidence type="ECO:0000256" key="2">
    <source>
        <dbReference type="ARBA" id="ARBA00008479"/>
    </source>
</evidence>
<dbReference type="PANTHER" id="PTHR13243">
    <property type="entry name" value="HSPC111 PROTEIN-RELATED"/>
    <property type="match status" value="1"/>
</dbReference>
<dbReference type="GO" id="GO:0005730">
    <property type="term" value="C:nucleolus"/>
    <property type="evidence" value="ECO:0007669"/>
    <property type="project" value="UniProtKB-SubCell"/>
</dbReference>
<evidence type="ECO:0000313" key="5">
    <source>
        <dbReference type="EMBL" id="KAJ9596457.1"/>
    </source>
</evidence>
<evidence type="ECO:0000256" key="1">
    <source>
        <dbReference type="ARBA" id="ARBA00004604"/>
    </source>
</evidence>
<dbReference type="Pfam" id="PF09420">
    <property type="entry name" value="Nop16"/>
    <property type="match status" value="2"/>
</dbReference>
<dbReference type="InterPro" id="IPR019002">
    <property type="entry name" value="Ribosome_biogenesis_Nop16"/>
</dbReference>
<dbReference type="GO" id="GO:0042273">
    <property type="term" value="P:ribosomal large subunit biogenesis"/>
    <property type="evidence" value="ECO:0007669"/>
    <property type="project" value="TreeGrafter"/>
</dbReference>
<evidence type="ECO:0000256" key="4">
    <source>
        <dbReference type="ARBA" id="ARBA00023242"/>
    </source>
</evidence>
<reference evidence="5" key="1">
    <citation type="journal article" date="2023" name="IScience">
        <title>Live-bearing cockroach genome reveals convergent evolutionary mechanisms linked to viviparity in insects and beyond.</title>
        <authorList>
            <person name="Fouks B."/>
            <person name="Harrison M.C."/>
            <person name="Mikhailova A.A."/>
            <person name="Marchal E."/>
            <person name="English S."/>
            <person name="Carruthers M."/>
            <person name="Jennings E.C."/>
            <person name="Chiamaka E.L."/>
            <person name="Frigard R.A."/>
            <person name="Pippel M."/>
            <person name="Attardo G.M."/>
            <person name="Benoit J.B."/>
            <person name="Bornberg-Bauer E."/>
            <person name="Tobe S.S."/>
        </authorList>
    </citation>
    <scope>NUCLEOTIDE SEQUENCE</scope>
    <source>
        <strain evidence="5">Stay&amp;Tobe</strain>
    </source>
</reference>
<evidence type="ECO:0000256" key="3">
    <source>
        <dbReference type="ARBA" id="ARBA00015522"/>
    </source>
</evidence>
<name>A0AAD8ENV4_DIPPU</name>
<feature type="non-terminal residue" evidence="5">
    <location>
        <position position="1"/>
    </location>
</feature>
<keyword evidence="6" id="KW-1185">Reference proteome</keyword>
<dbReference type="EMBL" id="JASPKZ010001987">
    <property type="protein sequence ID" value="KAJ9596457.1"/>
    <property type="molecule type" value="Genomic_DNA"/>
</dbReference>
<evidence type="ECO:0000313" key="6">
    <source>
        <dbReference type="Proteomes" id="UP001233999"/>
    </source>
</evidence>
<sequence length="183" mass="21846">MTKVRKQKRRKKFRYTVNRKKLRVKHRKLPSIQCLPVKDAWEVTRSVGQNLKDMGLVYDINKSIRIPTAKESLLPADAVSEMECQVIPTKKHVVEAIEAEVKKPRVKKFRLPDGQVRWLTYLLDKYGEDYKAMVKDSKNHYQETWKQIRRKIDRFKTIPEQYNAYLESKKPEGRCMTTLYIFK</sequence>
<gene>
    <name evidence="5" type="ORF">L9F63_012496</name>
</gene>
<organism evidence="5 6">
    <name type="scientific">Diploptera punctata</name>
    <name type="common">Pacific beetle cockroach</name>
    <dbReference type="NCBI Taxonomy" id="6984"/>
    <lineage>
        <taxon>Eukaryota</taxon>
        <taxon>Metazoa</taxon>
        <taxon>Ecdysozoa</taxon>
        <taxon>Arthropoda</taxon>
        <taxon>Hexapoda</taxon>
        <taxon>Insecta</taxon>
        <taxon>Pterygota</taxon>
        <taxon>Neoptera</taxon>
        <taxon>Polyneoptera</taxon>
        <taxon>Dictyoptera</taxon>
        <taxon>Blattodea</taxon>
        <taxon>Blaberoidea</taxon>
        <taxon>Blaberidae</taxon>
        <taxon>Diplopterinae</taxon>
        <taxon>Diploptera</taxon>
    </lineage>
</organism>
<dbReference type="Proteomes" id="UP001233999">
    <property type="component" value="Unassembled WGS sequence"/>
</dbReference>
<comment type="caution">
    <text evidence="5">The sequence shown here is derived from an EMBL/GenBank/DDBJ whole genome shotgun (WGS) entry which is preliminary data.</text>
</comment>
<protein>
    <recommendedName>
        <fullName evidence="3">Nucleolar protein 16</fullName>
    </recommendedName>
</protein>
<dbReference type="AlphaFoldDB" id="A0AAD8ENV4"/>
<reference evidence="5" key="2">
    <citation type="submission" date="2023-05" db="EMBL/GenBank/DDBJ databases">
        <authorList>
            <person name="Fouks B."/>
        </authorList>
    </citation>
    <scope>NUCLEOTIDE SEQUENCE</scope>
    <source>
        <strain evidence="5">Stay&amp;Tobe</strain>
        <tissue evidence="5">Testes</tissue>
    </source>
</reference>